<evidence type="ECO:0000313" key="5">
    <source>
        <dbReference type="Proteomes" id="UP000178367"/>
    </source>
</evidence>
<dbReference type="InterPro" id="IPR009003">
    <property type="entry name" value="Peptidase_S1_PA"/>
</dbReference>
<evidence type="ECO:0000259" key="3">
    <source>
        <dbReference type="PROSITE" id="PS50106"/>
    </source>
</evidence>
<dbReference type="Gene3D" id="2.40.10.120">
    <property type="match status" value="1"/>
</dbReference>
<dbReference type="PRINTS" id="PR00834">
    <property type="entry name" value="PROTEASES2C"/>
</dbReference>
<dbReference type="InterPro" id="IPR001478">
    <property type="entry name" value="PDZ"/>
</dbReference>
<gene>
    <name evidence="4" type="ORF">A2227_02865</name>
</gene>
<reference evidence="4 5" key="1">
    <citation type="journal article" date="2016" name="Nat. Commun.">
        <title>Thousands of microbial genomes shed light on interconnected biogeochemical processes in an aquifer system.</title>
        <authorList>
            <person name="Anantharaman K."/>
            <person name="Brown C.T."/>
            <person name="Hug L.A."/>
            <person name="Sharon I."/>
            <person name="Castelle C.J."/>
            <person name="Probst A.J."/>
            <person name="Thomas B.C."/>
            <person name="Singh A."/>
            <person name="Wilkins M.J."/>
            <person name="Karaoz U."/>
            <person name="Brodie E.L."/>
            <person name="Williams K.H."/>
            <person name="Hubbard S.S."/>
            <person name="Banfield J.F."/>
        </authorList>
    </citation>
    <scope>NUCLEOTIDE SEQUENCE [LARGE SCALE GENOMIC DNA]</scope>
</reference>
<sequence length="373" mass="40130">MKLKNELFFLLLALCFGAGIFGAYLFYTQGHPATAREYVLDEEAASIMAIKKVIPAVVSIIVYDWDDFVTLDSPTGKPEVRKQRQAKLKGTGFLISSDGFIVTNKHVVDAADRKTGEYRVILNSGKEYYAQYIDKDPMNDLAVLKIFDKDLPVAEMGNSDNLELGSSVIAIGNALGRYENSATKGIVSGLGRSLFASDINGNTEALDNVIQTDAKINIGNSGGPLIDLAGRVVGINVAIDQAGSAIGFAIPINDARPVVTSIRERGRIVRPALGVRYIMLTPEMALDNELTRSTGAWIKSGDSEVPAILPDSAAAKGGLKAGDIIFEINAIKLEGKNTLLSVVQKYKPGDKIGLKIQRGDKILILTVVLGEFK</sequence>
<dbReference type="InterPro" id="IPR001940">
    <property type="entry name" value="Peptidase_S1C"/>
</dbReference>
<dbReference type="PANTHER" id="PTHR43343:SF3">
    <property type="entry name" value="PROTEASE DO-LIKE 8, CHLOROPLASTIC"/>
    <property type="match status" value="1"/>
</dbReference>
<evidence type="ECO:0000313" key="4">
    <source>
        <dbReference type="EMBL" id="OGF26135.1"/>
    </source>
</evidence>
<dbReference type="PROSITE" id="PS50106">
    <property type="entry name" value="PDZ"/>
    <property type="match status" value="1"/>
</dbReference>
<dbReference type="SUPFAM" id="SSF50156">
    <property type="entry name" value="PDZ domain-like"/>
    <property type="match status" value="1"/>
</dbReference>
<dbReference type="SUPFAM" id="SSF50494">
    <property type="entry name" value="Trypsin-like serine proteases"/>
    <property type="match status" value="1"/>
</dbReference>
<dbReference type="Pfam" id="PF13365">
    <property type="entry name" value="Trypsin_2"/>
    <property type="match status" value="1"/>
</dbReference>
<comment type="caution">
    <text evidence="4">The sequence shown here is derived from an EMBL/GenBank/DDBJ whole genome shotgun (WGS) entry which is preliminary data.</text>
</comment>
<dbReference type="STRING" id="1797994.A2227_02865"/>
<accession>A0A1F5SHG2</accession>
<organism evidence="4 5">
    <name type="scientific">Candidatus Falkowbacteria bacterium RIFOXYA2_FULL_47_19</name>
    <dbReference type="NCBI Taxonomy" id="1797994"/>
    <lineage>
        <taxon>Bacteria</taxon>
        <taxon>Candidatus Falkowiibacteriota</taxon>
    </lineage>
</organism>
<dbReference type="AlphaFoldDB" id="A0A1F5SHG2"/>
<dbReference type="PANTHER" id="PTHR43343">
    <property type="entry name" value="PEPTIDASE S12"/>
    <property type="match status" value="1"/>
</dbReference>
<dbReference type="Pfam" id="PF13180">
    <property type="entry name" value="PDZ_2"/>
    <property type="match status" value="1"/>
</dbReference>
<dbReference type="InterPro" id="IPR051201">
    <property type="entry name" value="Chloro_Bact_Ser_Proteases"/>
</dbReference>
<dbReference type="InterPro" id="IPR036034">
    <property type="entry name" value="PDZ_sf"/>
</dbReference>
<keyword evidence="2" id="KW-0378">Hydrolase</keyword>
<protein>
    <recommendedName>
        <fullName evidence="3">PDZ domain-containing protein</fullName>
    </recommendedName>
</protein>
<proteinExistence type="predicted"/>
<dbReference type="Proteomes" id="UP000178367">
    <property type="component" value="Unassembled WGS sequence"/>
</dbReference>
<feature type="domain" description="PDZ" evidence="3">
    <location>
        <begin position="283"/>
        <end position="360"/>
    </location>
</feature>
<name>A0A1F5SHG2_9BACT</name>
<dbReference type="Gene3D" id="2.30.42.10">
    <property type="match status" value="1"/>
</dbReference>
<evidence type="ECO:0000256" key="1">
    <source>
        <dbReference type="ARBA" id="ARBA00022670"/>
    </source>
</evidence>
<dbReference type="GO" id="GO:0004252">
    <property type="term" value="F:serine-type endopeptidase activity"/>
    <property type="evidence" value="ECO:0007669"/>
    <property type="project" value="InterPro"/>
</dbReference>
<evidence type="ECO:0000256" key="2">
    <source>
        <dbReference type="ARBA" id="ARBA00022801"/>
    </source>
</evidence>
<dbReference type="SMART" id="SM00228">
    <property type="entry name" value="PDZ"/>
    <property type="match status" value="1"/>
</dbReference>
<keyword evidence="1" id="KW-0645">Protease</keyword>
<dbReference type="GO" id="GO:0006508">
    <property type="term" value="P:proteolysis"/>
    <property type="evidence" value="ECO:0007669"/>
    <property type="project" value="UniProtKB-KW"/>
</dbReference>
<dbReference type="EMBL" id="MFGB01000017">
    <property type="protein sequence ID" value="OGF26135.1"/>
    <property type="molecule type" value="Genomic_DNA"/>
</dbReference>